<dbReference type="Proteomes" id="UP000091820">
    <property type="component" value="Unassembled WGS sequence"/>
</dbReference>
<keyword evidence="1" id="KW-0812">Transmembrane</keyword>
<keyword evidence="1" id="KW-0472">Membrane</keyword>
<keyword evidence="3" id="KW-1185">Reference proteome</keyword>
<proteinExistence type="predicted"/>
<reference evidence="3" key="1">
    <citation type="submission" date="2014-03" db="EMBL/GenBank/DDBJ databases">
        <authorList>
            <person name="Aksoy S."/>
            <person name="Warren W."/>
            <person name="Wilson R.K."/>
        </authorList>
    </citation>
    <scope>NUCLEOTIDE SEQUENCE [LARGE SCALE GENOMIC DNA]</scope>
    <source>
        <strain evidence="3">IAEA</strain>
    </source>
</reference>
<organism evidence="2 3">
    <name type="scientific">Glossina brevipalpis</name>
    <dbReference type="NCBI Taxonomy" id="37001"/>
    <lineage>
        <taxon>Eukaryota</taxon>
        <taxon>Metazoa</taxon>
        <taxon>Ecdysozoa</taxon>
        <taxon>Arthropoda</taxon>
        <taxon>Hexapoda</taxon>
        <taxon>Insecta</taxon>
        <taxon>Pterygota</taxon>
        <taxon>Neoptera</taxon>
        <taxon>Endopterygota</taxon>
        <taxon>Diptera</taxon>
        <taxon>Brachycera</taxon>
        <taxon>Muscomorpha</taxon>
        <taxon>Hippoboscoidea</taxon>
        <taxon>Glossinidae</taxon>
        <taxon>Glossina</taxon>
    </lineage>
</organism>
<dbReference type="EnsemblMetazoa" id="GBRI044487-RA">
    <property type="protein sequence ID" value="GBRI044487-PA"/>
    <property type="gene ID" value="GBRI044487"/>
</dbReference>
<dbReference type="AlphaFoldDB" id="A0A1A9X510"/>
<reference evidence="2" key="2">
    <citation type="submission" date="2020-05" db="UniProtKB">
        <authorList>
            <consortium name="EnsemblMetazoa"/>
        </authorList>
    </citation>
    <scope>IDENTIFICATION</scope>
    <source>
        <strain evidence="2">IAEA</strain>
    </source>
</reference>
<evidence type="ECO:0000313" key="3">
    <source>
        <dbReference type="Proteomes" id="UP000091820"/>
    </source>
</evidence>
<name>A0A1A9X510_9MUSC</name>
<evidence type="ECO:0000313" key="2">
    <source>
        <dbReference type="EnsemblMetazoa" id="GBRI044487-PA"/>
    </source>
</evidence>
<feature type="transmembrane region" description="Helical" evidence="1">
    <location>
        <begin position="6"/>
        <end position="24"/>
    </location>
</feature>
<evidence type="ECO:0000256" key="1">
    <source>
        <dbReference type="SAM" id="Phobius"/>
    </source>
</evidence>
<accession>A0A1A9X510</accession>
<dbReference type="VEuPathDB" id="VectorBase:GBRI044487"/>
<sequence>MYFILYAILIIMLMLEFIKLRAVCMPYEYTYMSNVANAIKVDNNDNNADDDVDDDDHDDVTEPKLILHTCTYIRRPQRRSKNSEQTLSLTFNSPTSLIEDVKQTLQREEERTKEIPAVLARELKAEHKQRPPVVKVASNGSLCSLDVYQMMTSRNAFSFIPDCVSFYLAAFSQNICVLS</sequence>
<protein>
    <submittedName>
        <fullName evidence="2">Uncharacterized protein</fullName>
    </submittedName>
</protein>
<keyword evidence="1" id="KW-1133">Transmembrane helix</keyword>